<sequence length="59" mass="6507">MGRGDHNRATGKNHLAQTPKSQLANSDGFDVEYSEELADHDDKVAQARSNAAERRVRGQ</sequence>
<organism evidence="2 3">
    <name type="scientific">Ornithinibacillus halotolerans</name>
    <dbReference type="NCBI Taxonomy" id="1274357"/>
    <lineage>
        <taxon>Bacteria</taxon>
        <taxon>Bacillati</taxon>
        <taxon>Bacillota</taxon>
        <taxon>Bacilli</taxon>
        <taxon>Bacillales</taxon>
        <taxon>Bacillaceae</taxon>
        <taxon>Ornithinibacillus</taxon>
    </lineage>
</organism>
<feature type="region of interest" description="Disordered" evidence="1">
    <location>
        <begin position="1"/>
        <end position="59"/>
    </location>
</feature>
<feature type="compositionally biased region" description="Acidic residues" evidence="1">
    <location>
        <begin position="29"/>
        <end position="39"/>
    </location>
</feature>
<feature type="compositionally biased region" description="Polar residues" evidence="1">
    <location>
        <begin position="15"/>
        <end position="25"/>
    </location>
</feature>
<accession>A0A916S5C7</accession>
<proteinExistence type="predicted"/>
<reference evidence="2" key="1">
    <citation type="journal article" date="2014" name="Int. J. Syst. Evol. Microbiol.">
        <title>Complete genome sequence of Corynebacterium casei LMG S-19264T (=DSM 44701T), isolated from a smear-ripened cheese.</title>
        <authorList>
            <consortium name="US DOE Joint Genome Institute (JGI-PGF)"/>
            <person name="Walter F."/>
            <person name="Albersmeier A."/>
            <person name="Kalinowski J."/>
            <person name="Ruckert C."/>
        </authorList>
    </citation>
    <scope>NUCLEOTIDE SEQUENCE</scope>
    <source>
        <strain evidence="2">CGMCC 1.12408</strain>
    </source>
</reference>
<keyword evidence="3" id="KW-1185">Reference proteome</keyword>
<dbReference type="InterPro" id="IPR025435">
    <property type="entry name" value="YfhD-like"/>
</dbReference>
<dbReference type="AlphaFoldDB" id="A0A916S5C7"/>
<evidence type="ECO:0000313" key="3">
    <source>
        <dbReference type="Proteomes" id="UP000613512"/>
    </source>
</evidence>
<name>A0A916S5C7_9BACI</name>
<evidence type="ECO:0008006" key="4">
    <source>
        <dbReference type="Google" id="ProtNLM"/>
    </source>
</evidence>
<dbReference type="Pfam" id="PF14151">
    <property type="entry name" value="YfhD"/>
    <property type="match status" value="1"/>
</dbReference>
<dbReference type="EMBL" id="BMEY01000017">
    <property type="protein sequence ID" value="GGA85019.1"/>
    <property type="molecule type" value="Genomic_DNA"/>
</dbReference>
<dbReference type="Proteomes" id="UP000613512">
    <property type="component" value="Unassembled WGS sequence"/>
</dbReference>
<comment type="caution">
    <text evidence="2">The sequence shown here is derived from an EMBL/GenBank/DDBJ whole genome shotgun (WGS) entry which is preliminary data.</text>
</comment>
<feature type="compositionally biased region" description="Basic and acidic residues" evidence="1">
    <location>
        <begin position="40"/>
        <end position="59"/>
    </location>
</feature>
<evidence type="ECO:0000313" key="2">
    <source>
        <dbReference type="EMBL" id="GGA85019.1"/>
    </source>
</evidence>
<dbReference type="RefSeq" id="WP_188385493.1">
    <property type="nucleotide sequence ID" value="NZ_BMEY01000017.1"/>
</dbReference>
<protein>
    <recommendedName>
        <fullName evidence="4">YfhD family protein</fullName>
    </recommendedName>
</protein>
<reference evidence="2" key="2">
    <citation type="submission" date="2020-09" db="EMBL/GenBank/DDBJ databases">
        <authorList>
            <person name="Sun Q."/>
            <person name="Zhou Y."/>
        </authorList>
    </citation>
    <scope>NUCLEOTIDE SEQUENCE</scope>
    <source>
        <strain evidence="2">CGMCC 1.12408</strain>
    </source>
</reference>
<evidence type="ECO:0000256" key="1">
    <source>
        <dbReference type="SAM" id="MobiDB-lite"/>
    </source>
</evidence>
<gene>
    <name evidence="2" type="ORF">GCM10008025_30100</name>
</gene>